<evidence type="ECO:0000259" key="12">
    <source>
        <dbReference type="PROSITE" id="PS50929"/>
    </source>
</evidence>
<dbReference type="GO" id="GO:0015421">
    <property type="term" value="F:ABC-type oligopeptide transporter activity"/>
    <property type="evidence" value="ECO:0007669"/>
    <property type="project" value="TreeGrafter"/>
</dbReference>
<dbReference type="SUPFAM" id="SSF90123">
    <property type="entry name" value="ABC transporter transmembrane region"/>
    <property type="match status" value="1"/>
</dbReference>
<evidence type="ECO:0000256" key="5">
    <source>
        <dbReference type="ARBA" id="ARBA00022741"/>
    </source>
</evidence>
<keyword evidence="2" id="KW-0813">Transport</keyword>
<dbReference type="InterPro" id="IPR027417">
    <property type="entry name" value="P-loop_NTPase"/>
</dbReference>
<keyword evidence="8 10" id="KW-1133">Transmembrane helix</keyword>
<dbReference type="GO" id="GO:0005524">
    <property type="term" value="F:ATP binding"/>
    <property type="evidence" value="ECO:0007669"/>
    <property type="project" value="UniProtKB-KW"/>
</dbReference>
<comment type="caution">
    <text evidence="14">The sequence shown here is derived from an EMBL/GenBank/DDBJ whole genome shotgun (WGS) entry which is preliminary data.</text>
</comment>
<accession>A0A4V3D7Y2</accession>
<dbReference type="FunFam" id="3.40.50.300:FF:000299">
    <property type="entry name" value="ABC transporter ATP-binding protein/permease"/>
    <property type="match status" value="1"/>
</dbReference>
<keyword evidence="15" id="KW-1185">Reference proteome</keyword>
<dbReference type="Proteomes" id="UP000295375">
    <property type="component" value="Unassembled WGS sequence"/>
</dbReference>
<dbReference type="PANTHER" id="PTHR43394:SF1">
    <property type="entry name" value="ATP-BINDING CASSETTE SUB-FAMILY B MEMBER 10, MITOCHONDRIAL"/>
    <property type="match status" value="1"/>
</dbReference>
<feature type="transmembrane region" description="Helical" evidence="10">
    <location>
        <begin position="198"/>
        <end position="215"/>
    </location>
</feature>
<reference evidence="14 15" key="1">
    <citation type="submission" date="2019-03" db="EMBL/GenBank/DDBJ databases">
        <title>Genomic Encyclopedia of Type Strains, Phase IV (KMG-IV): sequencing the most valuable type-strain genomes for metagenomic binning, comparative biology and taxonomic classification.</title>
        <authorList>
            <person name="Goeker M."/>
        </authorList>
    </citation>
    <scope>NUCLEOTIDE SEQUENCE [LARGE SCALE GENOMIC DNA]</scope>
    <source>
        <strain evidence="14 15">DSM 103792</strain>
    </source>
</reference>
<organism evidence="14 15">
    <name type="scientific">Permianibacter aggregans</name>
    <dbReference type="NCBI Taxonomy" id="1510150"/>
    <lineage>
        <taxon>Bacteria</taxon>
        <taxon>Pseudomonadati</taxon>
        <taxon>Pseudomonadota</taxon>
        <taxon>Gammaproteobacteria</taxon>
        <taxon>Pseudomonadales</taxon>
        <taxon>Pseudomonadaceae</taxon>
        <taxon>Permianibacter</taxon>
    </lineage>
</organism>
<feature type="domain" description="ABC transporter" evidence="11">
    <location>
        <begin position="476"/>
        <end position="711"/>
    </location>
</feature>
<dbReference type="Gene3D" id="1.20.1560.10">
    <property type="entry name" value="ABC transporter type 1, transmembrane domain"/>
    <property type="match status" value="1"/>
</dbReference>
<dbReference type="InterPro" id="IPR011527">
    <property type="entry name" value="ABC1_TM_dom"/>
</dbReference>
<keyword evidence="5" id="KW-0547">Nucleotide-binding</keyword>
<feature type="domain" description="ABC transmembrane type-1" evidence="12">
    <location>
        <begin position="164"/>
        <end position="442"/>
    </location>
</feature>
<dbReference type="InterPro" id="IPR017750">
    <property type="entry name" value="ATPase_T1SS"/>
</dbReference>
<feature type="transmembrane region" description="Helical" evidence="10">
    <location>
        <begin position="164"/>
        <end position="186"/>
    </location>
</feature>
<dbReference type="GO" id="GO:0008233">
    <property type="term" value="F:peptidase activity"/>
    <property type="evidence" value="ECO:0007669"/>
    <property type="project" value="InterPro"/>
</dbReference>
<dbReference type="EMBL" id="SNYM01000003">
    <property type="protein sequence ID" value="TDQ49647.1"/>
    <property type="molecule type" value="Genomic_DNA"/>
</dbReference>
<dbReference type="Pfam" id="PF00664">
    <property type="entry name" value="ABC_membrane"/>
    <property type="match status" value="1"/>
</dbReference>
<evidence type="ECO:0000256" key="7">
    <source>
        <dbReference type="ARBA" id="ARBA00022840"/>
    </source>
</evidence>
<dbReference type="PANTHER" id="PTHR43394">
    <property type="entry name" value="ATP-DEPENDENT PERMEASE MDL1, MITOCHONDRIAL"/>
    <property type="match status" value="1"/>
</dbReference>
<feature type="transmembrane region" description="Helical" evidence="10">
    <location>
        <begin position="383"/>
        <end position="405"/>
    </location>
</feature>
<dbReference type="RefSeq" id="WP_133588143.1">
    <property type="nucleotide sequence ID" value="NZ_CP037953.1"/>
</dbReference>
<proteinExistence type="predicted"/>
<dbReference type="GO" id="GO:0005886">
    <property type="term" value="C:plasma membrane"/>
    <property type="evidence" value="ECO:0007669"/>
    <property type="project" value="UniProtKB-SubCell"/>
</dbReference>
<dbReference type="Pfam" id="PF00005">
    <property type="entry name" value="ABC_tran"/>
    <property type="match status" value="1"/>
</dbReference>
<dbReference type="GO" id="GO:0016887">
    <property type="term" value="F:ATP hydrolysis activity"/>
    <property type="evidence" value="ECO:0007669"/>
    <property type="project" value="InterPro"/>
</dbReference>
<evidence type="ECO:0000256" key="1">
    <source>
        <dbReference type="ARBA" id="ARBA00004651"/>
    </source>
</evidence>
<evidence type="ECO:0000256" key="9">
    <source>
        <dbReference type="ARBA" id="ARBA00023136"/>
    </source>
</evidence>
<dbReference type="InterPro" id="IPR005074">
    <property type="entry name" value="Peptidase_C39"/>
</dbReference>
<dbReference type="CDD" id="cd02421">
    <property type="entry name" value="Peptidase_C39_likeD"/>
    <property type="match status" value="1"/>
</dbReference>
<dbReference type="Gene3D" id="3.90.70.10">
    <property type="entry name" value="Cysteine proteinases"/>
    <property type="match status" value="1"/>
</dbReference>
<evidence type="ECO:0000256" key="2">
    <source>
        <dbReference type="ARBA" id="ARBA00022448"/>
    </source>
</evidence>
<evidence type="ECO:0000313" key="14">
    <source>
        <dbReference type="EMBL" id="TDQ49647.1"/>
    </source>
</evidence>
<name>A0A4V3D7Y2_9GAMM</name>
<dbReference type="Gene3D" id="3.40.50.300">
    <property type="entry name" value="P-loop containing nucleotide triphosphate hydrolases"/>
    <property type="match status" value="1"/>
</dbReference>
<keyword evidence="7 14" id="KW-0067">ATP-binding</keyword>
<evidence type="ECO:0000256" key="6">
    <source>
        <dbReference type="ARBA" id="ARBA00022801"/>
    </source>
</evidence>
<dbReference type="CDD" id="cd03245">
    <property type="entry name" value="ABCC_bacteriocin_exporters"/>
    <property type="match status" value="1"/>
</dbReference>
<evidence type="ECO:0000313" key="15">
    <source>
        <dbReference type="Proteomes" id="UP000295375"/>
    </source>
</evidence>
<keyword evidence="6" id="KW-0378">Hydrolase</keyword>
<dbReference type="InterPro" id="IPR003439">
    <property type="entry name" value="ABC_transporter-like_ATP-bd"/>
</dbReference>
<dbReference type="CDD" id="cd18587">
    <property type="entry name" value="ABC_6TM_LapB_like"/>
    <property type="match status" value="1"/>
</dbReference>
<protein>
    <submittedName>
        <fullName evidence="14">ATP-binding cassette subfamily C protein LapB</fullName>
    </submittedName>
</protein>
<evidence type="ECO:0000259" key="13">
    <source>
        <dbReference type="PROSITE" id="PS50990"/>
    </source>
</evidence>
<dbReference type="OrthoDB" id="9787557at2"/>
<gene>
    <name evidence="14" type="ORF">EV696_10313</name>
</gene>
<dbReference type="PROSITE" id="PS50893">
    <property type="entry name" value="ABC_TRANSPORTER_2"/>
    <property type="match status" value="1"/>
</dbReference>
<feature type="domain" description="Peptidase C39" evidence="13">
    <location>
        <begin position="3"/>
        <end position="128"/>
    </location>
</feature>
<comment type="subcellular location">
    <subcellularLocation>
        <location evidence="1">Cell membrane</location>
        <topology evidence="1">Multi-pass membrane protein</topology>
    </subcellularLocation>
</comment>
<dbReference type="AlphaFoldDB" id="A0A4V3D7Y2"/>
<evidence type="ECO:0000256" key="3">
    <source>
        <dbReference type="ARBA" id="ARBA00022475"/>
    </source>
</evidence>
<evidence type="ECO:0000259" key="11">
    <source>
        <dbReference type="PROSITE" id="PS50893"/>
    </source>
</evidence>
<feature type="transmembrane region" description="Helical" evidence="10">
    <location>
        <begin position="297"/>
        <end position="316"/>
    </location>
</feature>
<evidence type="ECO:0000256" key="8">
    <source>
        <dbReference type="ARBA" id="ARBA00022989"/>
    </source>
</evidence>
<evidence type="ECO:0000256" key="4">
    <source>
        <dbReference type="ARBA" id="ARBA00022692"/>
    </source>
</evidence>
<dbReference type="InterPro" id="IPR036640">
    <property type="entry name" value="ABC1_TM_sf"/>
</dbReference>
<dbReference type="SUPFAM" id="SSF52540">
    <property type="entry name" value="P-loop containing nucleoside triphosphate hydrolases"/>
    <property type="match status" value="1"/>
</dbReference>
<sequence>MNEVSPPSKLDPLLQGLQWVCRHHGRAHSALNLTAGLPLQNGLLTPSLVGRAAKRAGLYTRIVRRPVHRIARVLLPCLLILKNNRACVLTAWHDDGYVDIVVPEQGDVQVRISEAELNEQYAGIAIYLRPKFLFDARTPEVLKRKSEHWFWSVIFTSRHLYRDIFLLAFVLNILALAMPLFTMNVYDRVVPNLAFETLWVLALGVILVLGFDYLLRNMRVWVLELANKRIDTKLSAKLMEQILGMRLENKPASVGSFANNVRAFESVRDFIATASVTTFIDLPFGLIFILVLGVIGWPLIIPVVLAMLVIGLHSYWTHRQLSELAEQSYRAGAQRNAILVEALTGLETMRAFNASTMVQTRWEQSTRFLAHLNGRMRQLTQRAYSFVAGFQQLTSVAVLVAGIYLMSEGEMTMGGLIAAMMLSSRCIAPMGQIAALLTQLQNTTTSLKSLDEMMSTPIERPADAQFLSREKFDGGIEFRHVSLRYPNSEQDALNDVSFRLSPGERVGIIGRIGSGKSSIHRLISGLYQPSDGAILIDGIDLRQLDPVELRRAIGYVPQDPGLVFGTLRDNIALGAPHATDAEILSAAFRAGVSDFANRHPAGFSMPVSERGESLSSGQKQSIAIARALLQNPPILLLDEPTSHMDFISEDRLKKQLTQVLPGHTVLLVTHRTTLLDFVDRIIVLDNGKLIADGPKAEVLKALQEGRIKGATV</sequence>
<keyword evidence="3" id="KW-1003">Cell membrane</keyword>
<dbReference type="NCBIfam" id="TIGR03375">
    <property type="entry name" value="type_I_sec_LssB"/>
    <property type="match status" value="1"/>
</dbReference>
<dbReference type="InterPro" id="IPR039421">
    <property type="entry name" value="Type_1_exporter"/>
</dbReference>
<dbReference type="InterPro" id="IPR003593">
    <property type="entry name" value="AAA+_ATPase"/>
</dbReference>
<dbReference type="PROSITE" id="PS50929">
    <property type="entry name" value="ABC_TM1F"/>
    <property type="match status" value="1"/>
</dbReference>
<keyword evidence="9 10" id="KW-0472">Membrane</keyword>
<dbReference type="PROSITE" id="PS50990">
    <property type="entry name" value="PEPTIDASE_C39"/>
    <property type="match status" value="1"/>
</dbReference>
<evidence type="ECO:0000256" key="10">
    <source>
        <dbReference type="SAM" id="Phobius"/>
    </source>
</evidence>
<keyword evidence="4 10" id="KW-0812">Transmembrane</keyword>
<dbReference type="GO" id="GO:0006508">
    <property type="term" value="P:proteolysis"/>
    <property type="evidence" value="ECO:0007669"/>
    <property type="project" value="InterPro"/>
</dbReference>
<dbReference type="SMART" id="SM00382">
    <property type="entry name" value="AAA"/>
    <property type="match status" value="1"/>
</dbReference>